<protein>
    <submittedName>
        <fullName evidence="2">Uncharacterized protein</fullName>
    </submittedName>
</protein>
<feature type="non-terminal residue" evidence="2">
    <location>
        <position position="684"/>
    </location>
</feature>
<feature type="region of interest" description="Disordered" evidence="1">
    <location>
        <begin position="239"/>
        <end position="267"/>
    </location>
</feature>
<proteinExistence type="predicted"/>
<evidence type="ECO:0000313" key="3">
    <source>
        <dbReference type="Proteomes" id="UP000748756"/>
    </source>
</evidence>
<evidence type="ECO:0000313" key="2">
    <source>
        <dbReference type="EMBL" id="KAF9153293.1"/>
    </source>
</evidence>
<accession>A0A9P5S4W0</accession>
<feature type="compositionally biased region" description="Basic and acidic residues" evidence="1">
    <location>
        <begin position="246"/>
        <end position="258"/>
    </location>
</feature>
<dbReference type="Proteomes" id="UP000748756">
    <property type="component" value="Unassembled WGS sequence"/>
</dbReference>
<reference evidence="2" key="1">
    <citation type="journal article" date="2020" name="Fungal Divers.">
        <title>Resolving the Mortierellaceae phylogeny through synthesis of multi-gene phylogenetics and phylogenomics.</title>
        <authorList>
            <person name="Vandepol N."/>
            <person name="Liber J."/>
            <person name="Desiro A."/>
            <person name="Na H."/>
            <person name="Kennedy M."/>
            <person name="Barry K."/>
            <person name="Grigoriev I.V."/>
            <person name="Miller A.N."/>
            <person name="O'Donnell K."/>
            <person name="Stajich J.E."/>
            <person name="Bonito G."/>
        </authorList>
    </citation>
    <scope>NUCLEOTIDE SEQUENCE</scope>
    <source>
        <strain evidence="2">NRRL 6426</strain>
    </source>
</reference>
<dbReference type="EMBL" id="JAAAUQ010000184">
    <property type="protein sequence ID" value="KAF9153293.1"/>
    <property type="molecule type" value="Genomic_DNA"/>
</dbReference>
<dbReference type="AlphaFoldDB" id="A0A9P5S4W0"/>
<comment type="caution">
    <text evidence="2">The sequence shown here is derived from an EMBL/GenBank/DDBJ whole genome shotgun (WGS) entry which is preliminary data.</text>
</comment>
<dbReference type="OrthoDB" id="2352140at2759"/>
<dbReference type="SUPFAM" id="SSF69322">
    <property type="entry name" value="Tricorn protease domain 2"/>
    <property type="match status" value="1"/>
</dbReference>
<sequence length="684" mass="77465">MDMDAVEAIVVTIHHNLPDSLAVKSEVITYQEIKRLCFSAGKDDDVCFRWKLHEKLVLLGEEAEPTLLVMDIKTWQGEPSDYGSIELHYTDILIDSQAYYKDDPMYREHKPFFSSVDVNRTGHPRLDMEVQEPKTIAGYTMSGDGSHILITVLAGEHRLLQLWNFREPSSIETRYSKKASSFSQRSINSVSSPPIETFQPQLVAWMQLPLVEESTYALCLSWNGSQLVYIDLDRVDEASDTEEEPASEKSCQKGDTKPTKPSGKNDTSFYRIVSNHSQVPQGAIAGSGFMKFNATEQCPGLDGFFAKAAFHIIATQEQDVKDELFVTCDGVTIEIYGVFGDWTHLRTIAMDRAWSEPRFAVTVFGAQLKQLHGPFLVIGDPDVYEVSTWDIEQGIRLSSYMDLTYEQFEAVRLSTAMSKDGRLIAIPGKHHVDIFWTATWTRAASYTVHDMEHDPSIGSVRFIRNDTQVMVDFKSCAPFCQRNHGCIFSVDNMFLLEQYVVDGHDTFETSSDDLINPQTICVGISQVSLFNIEDRIFQSPSIRKRHCQESCFSYDSYIYGYAETLAPSGLTFKAEKSMVPVLINGRRADQPYVTVTVSDQNMVPFQKMPIPLPRDLDFNIHRVNFIGNCSHLVLSLDGLVLIWSTPSSPGDKFTLRLVHTYSLRTDWEVCLHGQLYGLLPYYET</sequence>
<evidence type="ECO:0000256" key="1">
    <source>
        <dbReference type="SAM" id="MobiDB-lite"/>
    </source>
</evidence>
<keyword evidence="3" id="KW-1185">Reference proteome</keyword>
<name>A0A9P5S4W0_9FUNG</name>
<gene>
    <name evidence="2" type="ORF">BG015_003724</name>
</gene>
<organism evidence="2 3">
    <name type="scientific">Linnemannia schmuckeri</name>
    <dbReference type="NCBI Taxonomy" id="64567"/>
    <lineage>
        <taxon>Eukaryota</taxon>
        <taxon>Fungi</taxon>
        <taxon>Fungi incertae sedis</taxon>
        <taxon>Mucoromycota</taxon>
        <taxon>Mortierellomycotina</taxon>
        <taxon>Mortierellomycetes</taxon>
        <taxon>Mortierellales</taxon>
        <taxon>Mortierellaceae</taxon>
        <taxon>Linnemannia</taxon>
    </lineage>
</organism>